<gene>
    <name evidence="1" type="ORF">ONB1V03_LOCUS20044</name>
</gene>
<name>A0A7R9QYT4_9ACAR</name>
<accession>A0A7R9QYT4</accession>
<evidence type="ECO:0000313" key="1">
    <source>
        <dbReference type="EMBL" id="CAD7663486.1"/>
    </source>
</evidence>
<reference evidence="1" key="1">
    <citation type="submission" date="2020-11" db="EMBL/GenBank/DDBJ databases">
        <authorList>
            <person name="Tran Van P."/>
        </authorList>
    </citation>
    <scope>NUCLEOTIDE SEQUENCE</scope>
</reference>
<organism evidence="1">
    <name type="scientific">Oppiella nova</name>
    <dbReference type="NCBI Taxonomy" id="334625"/>
    <lineage>
        <taxon>Eukaryota</taxon>
        <taxon>Metazoa</taxon>
        <taxon>Ecdysozoa</taxon>
        <taxon>Arthropoda</taxon>
        <taxon>Chelicerata</taxon>
        <taxon>Arachnida</taxon>
        <taxon>Acari</taxon>
        <taxon>Acariformes</taxon>
        <taxon>Sarcoptiformes</taxon>
        <taxon>Oribatida</taxon>
        <taxon>Brachypylina</taxon>
        <taxon>Oppioidea</taxon>
        <taxon>Oppiidae</taxon>
        <taxon>Oppiella</taxon>
    </lineage>
</organism>
<evidence type="ECO:0000313" key="2">
    <source>
        <dbReference type="Proteomes" id="UP000728032"/>
    </source>
</evidence>
<dbReference type="EMBL" id="CAJPVJ010032775">
    <property type="protein sequence ID" value="CAG2180623.1"/>
    <property type="molecule type" value="Genomic_DNA"/>
</dbReference>
<dbReference type="OrthoDB" id="6416486at2759"/>
<protein>
    <submittedName>
        <fullName evidence="1">Uncharacterized protein</fullName>
    </submittedName>
</protein>
<proteinExistence type="predicted"/>
<keyword evidence="2" id="KW-1185">Reference proteome</keyword>
<dbReference type="Proteomes" id="UP000728032">
    <property type="component" value="Unassembled WGS sequence"/>
</dbReference>
<sequence>GNELMQGFKMNGRVVDPNKQSIIVELLLMKKQQSRQQQRIENIRRLVETAEKYRKRKISVQLVKDLLFTTTPEMADALIQQVPEDDQYDSMKASSGICAIL</sequence>
<dbReference type="EMBL" id="OC947600">
    <property type="protein sequence ID" value="CAD7663486.1"/>
    <property type="molecule type" value="Genomic_DNA"/>
</dbReference>
<feature type="non-terminal residue" evidence="1">
    <location>
        <position position="1"/>
    </location>
</feature>
<dbReference type="AlphaFoldDB" id="A0A7R9QYT4"/>